<evidence type="ECO:0000313" key="3">
    <source>
        <dbReference type="Proteomes" id="UP001244787"/>
    </source>
</evidence>
<sequence length="1248" mass="138630">MLNKSIKFLIENKLVAVLLLALFVGWGIVNAPFNWDFPFLPNDPVAVDAIPDIGENQQIVFTNWQGRSPQNIEDQITYPLTTSLLGIPGVKTIRSSSMFGFSSIYVIFEEDVEFYWSRSRILEKLNSLPAGLLPEGVNPTLGPDATGLGQIFWYTLEGRDKDGNVTGGWDLHELRSIQDYYVKYALASASGVSEVASIGGYVQEYQVDVNPELMRQYNIGLTDIVKAVKESNQDIGAQTLEMNQAEYLVRGLGYVKSIEDIENAVVTSEDFTSIRIKDVGKVHLGPAPRRGILDKEGAEVVGGVVVARYGANPLEVINNVKEQIAELSAGLPSKELADGRTSQLTIVPFYDRTELIQETLGTLNEALTLEILITILVIIIMVFNLRASLLISGLLPVAVLMVFISMKLFNVDANIVALSGIAIAIGTMVDVGVILSENIIRHLDMENSDADGNKLPINTVVYNATAEVSGAILTAVLTTIISFLPVFTMVGAEGKLFRPLAFTKTMALTASIIVALFLIPPFAAFLFRKKNLKSSLRYVLNISLIIAGIFALIYGYWLGLILIAFGTSGIASLQGKLSEKRANLINIIISSVAIILLLAEYWRPLGFDRSIIMNLIFVSIICFGLLGTFWVFRHYYTRILRWALRNKFLFLSVPTVIVILGVLIMQNTGKEFMPSLNEGSFLLMPTSLPHAGVEENKRVLQQLDMAVATIPEIETVVGKAGRTESALDPAPLSMYENIIQYKSEYMLNANGNRQRYKINPDGLFVLKNGRFVVNPNNEVKNDVNYEASQLQTIATREELVPDEEGEYYRNWRPEINNPDDIWNEIVRVTKLPGITSAPKLQPIETRLVMLQTGMRAPMGIKVKGQDLRQIEAFGLELETILKKAEGVKESAVFADRIVGKPYLLIDIKREQLARYGVSIMDVQEILQVAVGGMPLTQTVEGRERYSVRVRYPRELRESPADLKNIYVPVEKGRPVPLGELVEIRYEQGPQVIKSEDTFLVGYVLFDKLDGFAEVDVVENAQALIQDKINAGELTVPKGISYAFTGTYENQLRAEKTLAVVVPLALLIIFLILYFQFRSVSTSLMVFTGIAVAFAGGFLMIWFYGQDWFLNFNVFGENLRDLFQMHPINLSVAVWVGFIALFGIATDDGVVMATYLTQTFDRNSPNNKNEIRDSIVEAGEKRIRPCLMTTATTILALLPILTSTGRGSDIMIPMAIPSFGGMLIALITLFVVPVLFSMKKEFQLKRARK</sequence>
<dbReference type="InterPro" id="IPR027463">
    <property type="entry name" value="AcrB_DN_DC_subdom"/>
</dbReference>
<organism evidence="2 3">
    <name type="scientific">Aequorivita aurantiaca</name>
    <dbReference type="NCBI Taxonomy" id="3053356"/>
    <lineage>
        <taxon>Bacteria</taxon>
        <taxon>Pseudomonadati</taxon>
        <taxon>Bacteroidota</taxon>
        <taxon>Flavobacteriia</taxon>
        <taxon>Flavobacteriales</taxon>
        <taxon>Flavobacteriaceae</taxon>
        <taxon>Aequorivita</taxon>
    </lineage>
</organism>
<dbReference type="SUPFAM" id="SSF82693">
    <property type="entry name" value="Multidrug efflux transporter AcrB pore domain, PN1, PN2, PC1 and PC2 subdomains"/>
    <property type="match status" value="2"/>
</dbReference>
<feature type="transmembrane region" description="Helical" evidence="1">
    <location>
        <begin position="1209"/>
        <end position="1235"/>
    </location>
</feature>
<feature type="transmembrane region" description="Helical" evidence="1">
    <location>
        <begin position="648"/>
        <end position="665"/>
    </location>
</feature>
<proteinExistence type="predicted"/>
<feature type="transmembrane region" description="Helical" evidence="1">
    <location>
        <begin position="366"/>
        <end position="383"/>
    </location>
</feature>
<dbReference type="SUPFAM" id="SSF82714">
    <property type="entry name" value="Multidrug efflux transporter AcrB TolC docking domain, DN and DC subdomains"/>
    <property type="match status" value="2"/>
</dbReference>
<feature type="transmembrane region" description="Helical" evidence="1">
    <location>
        <begin position="1125"/>
        <end position="1144"/>
    </location>
</feature>
<dbReference type="Gene3D" id="3.30.2090.10">
    <property type="entry name" value="Multidrug efflux transporter AcrB TolC docking domain, DN and DC subdomains"/>
    <property type="match status" value="2"/>
</dbReference>
<feature type="transmembrane region" description="Helical" evidence="1">
    <location>
        <begin position="507"/>
        <end position="527"/>
    </location>
</feature>
<evidence type="ECO:0000256" key="1">
    <source>
        <dbReference type="SAM" id="Phobius"/>
    </source>
</evidence>
<feature type="transmembrane region" description="Helical" evidence="1">
    <location>
        <begin position="1057"/>
        <end position="1076"/>
    </location>
</feature>
<feature type="transmembrane region" description="Helical" evidence="1">
    <location>
        <begin position="415"/>
        <end position="440"/>
    </location>
</feature>
<keyword evidence="1" id="KW-1133">Transmembrane helix</keyword>
<dbReference type="PRINTS" id="PR00702">
    <property type="entry name" value="ACRIFLAVINRP"/>
</dbReference>
<dbReference type="Gene3D" id="3.30.70.1430">
    <property type="entry name" value="Multidrug efflux transporter AcrB pore domain"/>
    <property type="match status" value="2"/>
</dbReference>
<evidence type="ECO:0000313" key="2">
    <source>
        <dbReference type="EMBL" id="MDN3723943.1"/>
    </source>
</evidence>
<dbReference type="EMBL" id="JAUGQQ010000003">
    <property type="protein sequence ID" value="MDN3723943.1"/>
    <property type="molecule type" value="Genomic_DNA"/>
</dbReference>
<feature type="transmembrane region" description="Helical" evidence="1">
    <location>
        <begin position="460"/>
        <end position="487"/>
    </location>
</feature>
<name>A0ABT8DGA2_9FLAO</name>
<feature type="transmembrane region" description="Helical" evidence="1">
    <location>
        <begin position="614"/>
        <end position="636"/>
    </location>
</feature>
<gene>
    <name evidence="2" type="ORF">QRD02_06080</name>
</gene>
<dbReference type="Proteomes" id="UP001244787">
    <property type="component" value="Unassembled WGS sequence"/>
</dbReference>
<dbReference type="Gene3D" id="3.30.70.1320">
    <property type="entry name" value="Multidrug efflux transporter AcrB pore domain like"/>
    <property type="match status" value="1"/>
</dbReference>
<dbReference type="PANTHER" id="PTHR32063:SF19">
    <property type="entry name" value="CATION EFFLUX SYSTEM PROTEIN CUSA"/>
    <property type="match status" value="1"/>
</dbReference>
<feature type="transmembrane region" description="Helical" evidence="1">
    <location>
        <begin position="1082"/>
        <end position="1104"/>
    </location>
</feature>
<keyword evidence="3" id="KW-1185">Reference proteome</keyword>
<comment type="caution">
    <text evidence="2">The sequence shown here is derived from an EMBL/GenBank/DDBJ whole genome shotgun (WGS) entry which is preliminary data.</text>
</comment>
<keyword evidence="1" id="KW-0812">Transmembrane</keyword>
<dbReference type="SUPFAM" id="SSF82866">
    <property type="entry name" value="Multidrug efflux transporter AcrB transmembrane domain"/>
    <property type="match status" value="2"/>
</dbReference>
<feature type="transmembrane region" description="Helical" evidence="1">
    <location>
        <begin position="539"/>
        <end position="564"/>
    </location>
</feature>
<reference evidence="2 3" key="1">
    <citation type="submission" date="2023-06" db="EMBL/GenBank/DDBJ databases">
        <authorList>
            <person name="Ye Y.-Q."/>
            <person name="Du Z.-J."/>
        </authorList>
    </citation>
    <scope>NUCLEOTIDE SEQUENCE [LARGE SCALE GENOMIC DNA]</scope>
    <source>
        <strain evidence="2 3">SDUM287046</strain>
    </source>
</reference>
<dbReference type="RefSeq" id="WP_290254038.1">
    <property type="nucleotide sequence ID" value="NZ_JAUGQQ010000003.1"/>
</dbReference>
<dbReference type="InterPro" id="IPR001036">
    <property type="entry name" value="Acrflvin-R"/>
</dbReference>
<protein>
    <submittedName>
        <fullName evidence="2">Efflux RND transporter permease subunit</fullName>
    </submittedName>
</protein>
<dbReference type="Gene3D" id="1.20.1640.10">
    <property type="entry name" value="Multidrug efflux transporter AcrB transmembrane domain"/>
    <property type="match status" value="4"/>
</dbReference>
<keyword evidence="1" id="KW-0472">Membrane</keyword>
<accession>A0ABT8DGA2</accession>
<dbReference type="Pfam" id="PF00873">
    <property type="entry name" value="ACR_tran"/>
    <property type="match status" value="4"/>
</dbReference>
<feature type="transmembrane region" description="Helical" evidence="1">
    <location>
        <begin position="390"/>
        <end position="409"/>
    </location>
</feature>
<dbReference type="PANTHER" id="PTHR32063">
    <property type="match status" value="1"/>
</dbReference>